<name>A0A6P0C514_9RHOB</name>
<dbReference type="Gene3D" id="3.10.50.40">
    <property type="match status" value="1"/>
</dbReference>
<evidence type="ECO:0000256" key="7">
    <source>
        <dbReference type="ARBA" id="ARBA00023136"/>
    </source>
</evidence>
<dbReference type="PANTHER" id="PTHR47529:SF1">
    <property type="entry name" value="PERIPLASMIC CHAPERONE PPID"/>
    <property type="match status" value="1"/>
</dbReference>
<evidence type="ECO:0000259" key="16">
    <source>
        <dbReference type="PROSITE" id="PS50198"/>
    </source>
</evidence>
<comment type="similarity">
    <text evidence="11">Belongs to the PpiD chaperone family.</text>
</comment>
<evidence type="ECO:0000256" key="9">
    <source>
        <dbReference type="ARBA" id="ARBA00030642"/>
    </source>
</evidence>
<dbReference type="Proteomes" id="UP000468591">
    <property type="component" value="Unassembled WGS sequence"/>
</dbReference>
<evidence type="ECO:0000256" key="6">
    <source>
        <dbReference type="ARBA" id="ARBA00022989"/>
    </source>
</evidence>
<dbReference type="GO" id="GO:0003755">
    <property type="term" value="F:peptidyl-prolyl cis-trans isomerase activity"/>
    <property type="evidence" value="ECO:0007669"/>
    <property type="project" value="UniProtKB-KW"/>
</dbReference>
<keyword evidence="8" id="KW-0143">Chaperone</keyword>
<dbReference type="Gene3D" id="1.10.4030.10">
    <property type="entry name" value="Porin chaperone SurA, peptide-binding domain"/>
    <property type="match status" value="1"/>
</dbReference>
<evidence type="ECO:0000256" key="5">
    <source>
        <dbReference type="ARBA" id="ARBA00022692"/>
    </source>
</evidence>
<dbReference type="InterPro" id="IPR052029">
    <property type="entry name" value="PpiD_chaperone"/>
</dbReference>
<dbReference type="Pfam" id="PF13145">
    <property type="entry name" value="Rotamase_2"/>
    <property type="match status" value="1"/>
</dbReference>
<keyword evidence="14 17" id="KW-0413">Isomerase</keyword>
<dbReference type="SUPFAM" id="SSF54534">
    <property type="entry name" value="FKBP-like"/>
    <property type="match status" value="1"/>
</dbReference>
<evidence type="ECO:0000256" key="3">
    <source>
        <dbReference type="ARBA" id="ARBA00022475"/>
    </source>
</evidence>
<evidence type="ECO:0000256" key="10">
    <source>
        <dbReference type="ARBA" id="ARBA00031484"/>
    </source>
</evidence>
<dbReference type="PANTHER" id="PTHR47529">
    <property type="entry name" value="PEPTIDYL-PROLYL CIS-TRANS ISOMERASE D"/>
    <property type="match status" value="1"/>
</dbReference>
<dbReference type="GO" id="GO:0005886">
    <property type="term" value="C:plasma membrane"/>
    <property type="evidence" value="ECO:0007669"/>
    <property type="project" value="UniProtKB-SubCell"/>
</dbReference>
<evidence type="ECO:0000256" key="1">
    <source>
        <dbReference type="ARBA" id="ARBA00004382"/>
    </source>
</evidence>
<evidence type="ECO:0000313" key="17">
    <source>
        <dbReference type="EMBL" id="NEK20937.1"/>
    </source>
</evidence>
<keyword evidence="6 15" id="KW-1133">Transmembrane helix</keyword>
<comment type="caution">
    <text evidence="17">The sequence shown here is derived from an EMBL/GenBank/DDBJ whole genome shotgun (WGS) entry which is preliminary data.</text>
</comment>
<evidence type="ECO:0000256" key="13">
    <source>
        <dbReference type="ARBA" id="ARBA00042775"/>
    </source>
</evidence>
<keyword evidence="3" id="KW-1003">Cell membrane</keyword>
<evidence type="ECO:0000256" key="8">
    <source>
        <dbReference type="ARBA" id="ARBA00023186"/>
    </source>
</evidence>
<evidence type="ECO:0000256" key="12">
    <source>
        <dbReference type="ARBA" id="ARBA00040743"/>
    </source>
</evidence>
<evidence type="ECO:0000256" key="11">
    <source>
        <dbReference type="ARBA" id="ARBA00038408"/>
    </source>
</evidence>
<evidence type="ECO:0000256" key="15">
    <source>
        <dbReference type="SAM" id="Phobius"/>
    </source>
</evidence>
<reference evidence="17 18" key="1">
    <citation type="submission" date="2020-01" db="EMBL/GenBank/DDBJ databases">
        <title>Sulfitobacter sediminilitoris sp. nov., isolated from a tidal flat.</title>
        <authorList>
            <person name="Park S."/>
            <person name="Yoon J.-H."/>
        </authorList>
    </citation>
    <scope>NUCLEOTIDE SEQUENCE [LARGE SCALE GENOMIC DNA]</scope>
    <source>
        <strain evidence="17 18">JBTF-M27</strain>
    </source>
</reference>
<evidence type="ECO:0000313" key="18">
    <source>
        <dbReference type="Proteomes" id="UP000468591"/>
    </source>
</evidence>
<accession>A0A6P0C514</accession>
<evidence type="ECO:0000256" key="14">
    <source>
        <dbReference type="PROSITE-ProRule" id="PRU00278"/>
    </source>
</evidence>
<dbReference type="InterPro" id="IPR046357">
    <property type="entry name" value="PPIase_dom_sf"/>
</dbReference>
<gene>
    <name evidence="17" type="ORF">GV827_00790</name>
</gene>
<dbReference type="InterPro" id="IPR027304">
    <property type="entry name" value="Trigger_fact/SurA_dom_sf"/>
</dbReference>
<dbReference type="PROSITE" id="PS50198">
    <property type="entry name" value="PPIC_PPIASE_2"/>
    <property type="match status" value="1"/>
</dbReference>
<evidence type="ECO:0000256" key="4">
    <source>
        <dbReference type="ARBA" id="ARBA00022519"/>
    </source>
</evidence>
<keyword evidence="5 15" id="KW-0812">Transmembrane</keyword>
<feature type="domain" description="PpiC" evidence="16">
    <location>
        <begin position="263"/>
        <end position="349"/>
    </location>
</feature>
<dbReference type="EMBL" id="JAABNT010000001">
    <property type="protein sequence ID" value="NEK20937.1"/>
    <property type="molecule type" value="Genomic_DNA"/>
</dbReference>
<organism evidence="17 18">
    <name type="scientific">Sulfitobacter sediminilitoris</name>
    <dbReference type="NCBI Taxonomy" id="2698830"/>
    <lineage>
        <taxon>Bacteria</taxon>
        <taxon>Pseudomonadati</taxon>
        <taxon>Pseudomonadota</taxon>
        <taxon>Alphaproteobacteria</taxon>
        <taxon>Rhodobacterales</taxon>
        <taxon>Roseobacteraceae</taxon>
        <taxon>Sulfitobacter</taxon>
    </lineage>
</organism>
<dbReference type="Pfam" id="PF13624">
    <property type="entry name" value="SurA_N_3"/>
    <property type="match status" value="1"/>
</dbReference>
<keyword evidence="7 15" id="KW-0472">Membrane</keyword>
<dbReference type="AlphaFoldDB" id="A0A6P0C514"/>
<keyword evidence="18" id="KW-1185">Reference proteome</keyword>
<evidence type="ECO:0000256" key="2">
    <source>
        <dbReference type="ARBA" id="ARBA00018370"/>
    </source>
</evidence>
<sequence length="613" mass="66684">MAKSSGIGKYAMWILMGFLILGLGGFGAVNLSGNIRSIGTVGSKSIPVDAYARQLQNEIRAIEQQTGQQLPFAEAQQIGLDRAVLQRVVRNRALDHETGELGLSIGDEALREEILAISAFQGVNGEFDREGYRFALQQGGVTEAEFETSLREEASRTLLQGAIVGGVRMPDAFAETLVNYVGEQRSFTWSLLDADSLTTPLSEPSQSDLRGYYDANPDLFILPETKRITYVLLTPDALVDEIDVPEEELRAEYEARLNQYNQPERRLVERLVFPDQETADQAAASLEVGGTTFRALVEERGLDLTDIDLGDVGRLELDAAGQDVFAAKVGDVVGPLPSSLGPALFRVNGVLPAQNTTFEEARPALQQELAMTRAVRAVEARAQDIDDQLAGGATLEQLALETEMELGTINWTPETDEAIAAYSDFREAASALETGDFPKIEQLDDGSIYAMRLDEELPERPNPFEEALDDIRAAWDTEQTVNALTAQASTLVTQLATEGSFEAAGLDAIIETDQTRNAFINGTPPGFMTEVFGMEPGNVMVLPGEDSIVIVRLDEITPASQDADSAALLAQLGEQLNQTLAQDLFNIYADDVVRRAGPQVDQRALQAVHVNFP</sequence>
<protein>
    <recommendedName>
        <fullName evidence="2">Parvulin-like PPIase</fullName>
    </recommendedName>
    <alternativeName>
        <fullName evidence="9">Peptidyl-prolyl cis-trans isomerase plp</fullName>
    </alternativeName>
    <alternativeName>
        <fullName evidence="12">Periplasmic chaperone PpiD</fullName>
    </alternativeName>
    <alternativeName>
        <fullName evidence="13">Periplasmic folding chaperone</fullName>
    </alternativeName>
    <alternativeName>
        <fullName evidence="10">Rotamase plp</fullName>
    </alternativeName>
</protein>
<feature type="transmembrane region" description="Helical" evidence="15">
    <location>
        <begin position="12"/>
        <end position="31"/>
    </location>
</feature>
<keyword evidence="14" id="KW-0697">Rotamase</keyword>
<keyword evidence="4" id="KW-0997">Cell inner membrane</keyword>
<dbReference type="InterPro" id="IPR000297">
    <property type="entry name" value="PPIase_PpiC"/>
</dbReference>
<comment type="subcellular location">
    <subcellularLocation>
        <location evidence="1">Cell inner membrane</location>
        <topology evidence="1">Single-pass type II membrane protein</topology>
        <orientation evidence="1">Periplasmic side</orientation>
    </subcellularLocation>
</comment>
<dbReference type="RefSeq" id="WP_164351788.1">
    <property type="nucleotide sequence ID" value="NZ_JAABNT010000001.1"/>
</dbReference>
<proteinExistence type="inferred from homology"/>
<dbReference type="SUPFAM" id="SSF109998">
    <property type="entry name" value="Triger factor/SurA peptide-binding domain-like"/>
    <property type="match status" value="1"/>
</dbReference>